<sequence>MKLSQYLLALICPVILLSASCKKNNDSIATDTKSSFNIEFENQVNGAALTLGTSTYKNAKGEDFKINVFKYYVSNVKLTKADGTVFAVPESYFLIDASKDNSKMITLNNIPTGDYTKIEYTIGVDYARNFAGAQTGALDPTNGMFWTWNSGYIFVKLEGTSPQSTAPNNALTFHIGGVLDPNNTIRTFATEINAANPLRIRMDKKPEMHFIVNAAALFTGKTDISFATLNFTMGGANSVLVANNYANGLFRLDHIHN</sequence>
<protein>
    <recommendedName>
        <fullName evidence="1">Copper-binding protein MbnP-like domain-containing protein</fullName>
    </recommendedName>
</protein>
<name>A0ABT4L711_9SPHI</name>
<gene>
    <name evidence="2" type="ORF">O0955_06820</name>
</gene>
<dbReference type="PROSITE" id="PS51257">
    <property type="entry name" value="PROKAR_LIPOPROTEIN"/>
    <property type="match status" value="1"/>
</dbReference>
<dbReference type="InterPro" id="IPR046863">
    <property type="entry name" value="MbnP-like_dom"/>
</dbReference>
<evidence type="ECO:0000313" key="2">
    <source>
        <dbReference type="EMBL" id="MCZ4243713.1"/>
    </source>
</evidence>
<keyword evidence="3" id="KW-1185">Reference proteome</keyword>
<dbReference type="Proteomes" id="UP001144347">
    <property type="component" value="Unassembled WGS sequence"/>
</dbReference>
<evidence type="ECO:0000313" key="3">
    <source>
        <dbReference type="Proteomes" id="UP001144347"/>
    </source>
</evidence>
<dbReference type="Pfam" id="PF20243">
    <property type="entry name" value="MbnP"/>
    <property type="match status" value="1"/>
</dbReference>
<feature type="domain" description="Copper-binding protein MbnP-like" evidence="1">
    <location>
        <begin position="34"/>
        <end position="228"/>
    </location>
</feature>
<evidence type="ECO:0000259" key="1">
    <source>
        <dbReference type="Pfam" id="PF20243"/>
    </source>
</evidence>
<organism evidence="2 3">
    <name type="scientific">Pedobacter punctiformis</name>
    <dbReference type="NCBI Taxonomy" id="3004097"/>
    <lineage>
        <taxon>Bacteria</taxon>
        <taxon>Pseudomonadati</taxon>
        <taxon>Bacteroidota</taxon>
        <taxon>Sphingobacteriia</taxon>
        <taxon>Sphingobacteriales</taxon>
        <taxon>Sphingobacteriaceae</taxon>
        <taxon>Pedobacter</taxon>
    </lineage>
</organism>
<proteinExistence type="predicted"/>
<dbReference type="EMBL" id="JAPWGM010000002">
    <property type="protein sequence ID" value="MCZ4243713.1"/>
    <property type="molecule type" value="Genomic_DNA"/>
</dbReference>
<dbReference type="RefSeq" id="WP_269426788.1">
    <property type="nucleotide sequence ID" value="NZ_JAPWGM010000002.1"/>
</dbReference>
<comment type="caution">
    <text evidence="2">The sequence shown here is derived from an EMBL/GenBank/DDBJ whole genome shotgun (WGS) entry which is preliminary data.</text>
</comment>
<accession>A0ABT4L711</accession>
<reference evidence="2" key="1">
    <citation type="submission" date="2022-12" db="EMBL/GenBank/DDBJ databases">
        <title>Genome sequence of HCMS5-2.</title>
        <authorList>
            <person name="Woo H."/>
        </authorList>
    </citation>
    <scope>NUCLEOTIDE SEQUENCE</scope>
    <source>
        <strain evidence="2">HCMS5-2</strain>
    </source>
</reference>